<protein>
    <submittedName>
        <fullName evidence="14">TMEM175 family protein</fullName>
    </submittedName>
</protein>
<evidence type="ECO:0000313" key="15">
    <source>
        <dbReference type="Proteomes" id="UP001596011"/>
    </source>
</evidence>
<evidence type="ECO:0000256" key="5">
    <source>
        <dbReference type="ARBA" id="ARBA00022692"/>
    </source>
</evidence>
<gene>
    <name evidence="14" type="ORF">ACFO6V_09050</name>
</gene>
<evidence type="ECO:0000256" key="6">
    <source>
        <dbReference type="ARBA" id="ARBA00022826"/>
    </source>
</evidence>
<dbReference type="RefSeq" id="WP_377134409.1">
    <property type="nucleotide sequence ID" value="NZ_JBHSFI010000003.1"/>
</dbReference>
<keyword evidence="3" id="KW-0813">Transport</keyword>
<dbReference type="InterPro" id="IPR010617">
    <property type="entry name" value="TMEM175-like"/>
</dbReference>
<evidence type="ECO:0000256" key="8">
    <source>
        <dbReference type="ARBA" id="ARBA00022989"/>
    </source>
</evidence>
<feature type="transmembrane region" description="Helical" evidence="13">
    <location>
        <begin position="156"/>
        <end position="177"/>
    </location>
</feature>
<evidence type="ECO:0000256" key="10">
    <source>
        <dbReference type="ARBA" id="ARBA00023136"/>
    </source>
</evidence>
<keyword evidence="4" id="KW-0633">Potassium transport</keyword>
<name>A0ABV9HEH9_9MICO</name>
<keyword evidence="10 13" id="KW-0472">Membrane</keyword>
<evidence type="ECO:0000256" key="12">
    <source>
        <dbReference type="ARBA" id="ARBA00034430"/>
    </source>
</evidence>
<feature type="transmembrane region" description="Helical" evidence="13">
    <location>
        <begin position="20"/>
        <end position="38"/>
    </location>
</feature>
<keyword evidence="5 13" id="KW-0812">Transmembrane</keyword>
<evidence type="ECO:0000256" key="7">
    <source>
        <dbReference type="ARBA" id="ARBA00022958"/>
    </source>
</evidence>
<evidence type="ECO:0000256" key="9">
    <source>
        <dbReference type="ARBA" id="ARBA00023065"/>
    </source>
</evidence>
<keyword evidence="6" id="KW-0631">Potassium channel</keyword>
<evidence type="ECO:0000256" key="11">
    <source>
        <dbReference type="ARBA" id="ARBA00023303"/>
    </source>
</evidence>
<feature type="transmembrane region" description="Helical" evidence="13">
    <location>
        <begin position="98"/>
        <end position="117"/>
    </location>
</feature>
<evidence type="ECO:0000256" key="4">
    <source>
        <dbReference type="ARBA" id="ARBA00022538"/>
    </source>
</evidence>
<keyword evidence="15" id="KW-1185">Reference proteome</keyword>
<comment type="subcellular location">
    <subcellularLocation>
        <location evidence="1">Membrane</location>
        <topology evidence="1">Multi-pass membrane protein</topology>
    </subcellularLocation>
</comment>
<feature type="transmembrane region" description="Helical" evidence="13">
    <location>
        <begin position="183"/>
        <end position="200"/>
    </location>
</feature>
<organism evidence="14 15">
    <name type="scientific">Promicromonospora alba</name>
    <dbReference type="NCBI Taxonomy" id="1616110"/>
    <lineage>
        <taxon>Bacteria</taxon>
        <taxon>Bacillati</taxon>
        <taxon>Actinomycetota</taxon>
        <taxon>Actinomycetes</taxon>
        <taxon>Micrococcales</taxon>
        <taxon>Promicromonosporaceae</taxon>
        <taxon>Promicromonospora</taxon>
    </lineage>
</organism>
<comment type="caution">
    <text evidence="14">The sequence shown here is derived from an EMBL/GenBank/DDBJ whole genome shotgun (WGS) entry which is preliminary data.</text>
</comment>
<dbReference type="EMBL" id="JBHSFI010000003">
    <property type="protein sequence ID" value="MFC4628378.1"/>
    <property type="molecule type" value="Genomic_DNA"/>
</dbReference>
<keyword evidence="7" id="KW-0630">Potassium</keyword>
<keyword evidence="8 13" id="KW-1133">Transmembrane helix</keyword>
<evidence type="ECO:0000256" key="1">
    <source>
        <dbReference type="ARBA" id="ARBA00004141"/>
    </source>
</evidence>
<dbReference type="Pfam" id="PF06736">
    <property type="entry name" value="TMEM175"/>
    <property type="match status" value="1"/>
</dbReference>
<evidence type="ECO:0000256" key="3">
    <source>
        <dbReference type="ARBA" id="ARBA00022448"/>
    </source>
</evidence>
<feature type="transmembrane region" description="Helical" evidence="13">
    <location>
        <begin position="123"/>
        <end position="144"/>
    </location>
</feature>
<dbReference type="Proteomes" id="UP001596011">
    <property type="component" value="Unassembled WGS sequence"/>
</dbReference>
<evidence type="ECO:0000313" key="14">
    <source>
        <dbReference type="EMBL" id="MFC4628378.1"/>
    </source>
</evidence>
<comment type="catalytic activity">
    <reaction evidence="12">
        <text>K(+)(in) = K(+)(out)</text>
        <dbReference type="Rhea" id="RHEA:29463"/>
        <dbReference type="ChEBI" id="CHEBI:29103"/>
    </reaction>
</comment>
<accession>A0ABV9HEH9</accession>
<keyword evidence="11" id="KW-0407">Ion channel</keyword>
<keyword evidence="9" id="KW-0406">Ion transport</keyword>
<sequence>MSDKIEQTTPSAYTSERLIAFLDAAIAIALTLLILPLMEGVSEASADRSSLAEYVGAHASQLLAFGLSFVMIAMFWRLHHAMLLPDTPTSRGRTMLQFAWLFTITIMPVVTALTGGLETDRPLVASYIGTLAASAWLLFAIAVVERRTRAAVGLPYTATLAAAPLSMALIFTLTLLLGMVVPSYFWLFVMALTGPVRGLLIRFGVVGRETASATDGS</sequence>
<comment type="similarity">
    <text evidence="2">Belongs to the TMEM175 family.</text>
</comment>
<evidence type="ECO:0000256" key="2">
    <source>
        <dbReference type="ARBA" id="ARBA00006920"/>
    </source>
</evidence>
<feature type="transmembrane region" description="Helical" evidence="13">
    <location>
        <begin position="58"/>
        <end position="78"/>
    </location>
</feature>
<reference evidence="15" key="1">
    <citation type="journal article" date="2019" name="Int. J. Syst. Evol. Microbiol.">
        <title>The Global Catalogue of Microorganisms (GCM) 10K type strain sequencing project: providing services to taxonomists for standard genome sequencing and annotation.</title>
        <authorList>
            <consortium name="The Broad Institute Genomics Platform"/>
            <consortium name="The Broad Institute Genome Sequencing Center for Infectious Disease"/>
            <person name="Wu L."/>
            <person name="Ma J."/>
        </authorList>
    </citation>
    <scope>NUCLEOTIDE SEQUENCE [LARGE SCALE GENOMIC DNA]</scope>
    <source>
        <strain evidence="15">CCUG 42722</strain>
    </source>
</reference>
<evidence type="ECO:0000256" key="13">
    <source>
        <dbReference type="SAM" id="Phobius"/>
    </source>
</evidence>
<proteinExistence type="inferred from homology"/>